<name>A0A4Y3PVM7_BREPA</name>
<comment type="caution">
    <text evidence="1">The sequence shown here is derived from an EMBL/GenBank/DDBJ whole genome shotgun (WGS) entry which is preliminary data.</text>
</comment>
<evidence type="ECO:0008006" key="3">
    <source>
        <dbReference type="Google" id="ProtNLM"/>
    </source>
</evidence>
<evidence type="ECO:0000313" key="2">
    <source>
        <dbReference type="Proteomes" id="UP000316882"/>
    </source>
</evidence>
<reference evidence="1 2" key="1">
    <citation type="submission" date="2019-06" db="EMBL/GenBank/DDBJ databases">
        <title>Whole genome shotgun sequence of Brevibacillus parabrevis NBRC 12334.</title>
        <authorList>
            <person name="Hosoyama A."/>
            <person name="Uohara A."/>
            <person name="Ohji S."/>
            <person name="Ichikawa N."/>
        </authorList>
    </citation>
    <scope>NUCLEOTIDE SEQUENCE [LARGE SCALE GENOMIC DNA]</scope>
    <source>
        <strain evidence="1 2">NBRC 12334</strain>
    </source>
</reference>
<dbReference type="AlphaFoldDB" id="A0A4Y3PVM7"/>
<dbReference type="InterPro" id="IPR019289">
    <property type="entry name" value="Phage_tail_E/E"/>
</dbReference>
<sequence length="105" mass="11752">MSRENTAVTTVEEPVYKLSRPFSFDGTEYTELSLDLDALTGEDMMSCERQLNATTNDVVYVKELSKLYLALVAAKAAKVPVEVIKKLPAKDFSKITMRVQNFLLA</sequence>
<dbReference type="RefSeq" id="WP_122965322.1">
    <property type="nucleotide sequence ID" value="NZ_BJMH01000037.1"/>
</dbReference>
<keyword evidence="2" id="KW-1185">Reference proteome</keyword>
<dbReference type="Pfam" id="PF10109">
    <property type="entry name" value="Phage_TAC_7"/>
    <property type="match status" value="1"/>
</dbReference>
<organism evidence="1 2">
    <name type="scientific">Brevibacillus parabrevis</name>
    <dbReference type="NCBI Taxonomy" id="54914"/>
    <lineage>
        <taxon>Bacteria</taxon>
        <taxon>Bacillati</taxon>
        <taxon>Bacillota</taxon>
        <taxon>Bacilli</taxon>
        <taxon>Bacillales</taxon>
        <taxon>Paenibacillaceae</taxon>
        <taxon>Brevibacillus</taxon>
    </lineage>
</organism>
<evidence type="ECO:0000313" key="1">
    <source>
        <dbReference type="EMBL" id="GEB35309.1"/>
    </source>
</evidence>
<gene>
    <name evidence="1" type="ORF">BPA01_48890</name>
</gene>
<accession>A0A4Y3PVM7</accession>
<dbReference type="Proteomes" id="UP000316882">
    <property type="component" value="Unassembled WGS sequence"/>
</dbReference>
<dbReference type="EMBL" id="BJMH01000037">
    <property type="protein sequence ID" value="GEB35309.1"/>
    <property type="molecule type" value="Genomic_DNA"/>
</dbReference>
<proteinExistence type="predicted"/>
<protein>
    <recommendedName>
        <fullName evidence="3">Phage tail assembly protein</fullName>
    </recommendedName>
</protein>